<accession>A0A199UYW1</accession>
<keyword evidence="3" id="KW-0812">Transmembrane</keyword>
<protein>
    <submittedName>
        <fullName evidence="6">Putative folate-biopterin transporter 2</fullName>
    </submittedName>
</protein>
<dbReference type="Proteomes" id="UP000092600">
    <property type="component" value="Unassembled WGS sequence"/>
</dbReference>
<keyword evidence="4" id="KW-1133">Transmembrane helix</keyword>
<name>A0A199UYW1_ANACO</name>
<evidence type="ECO:0000256" key="4">
    <source>
        <dbReference type="ARBA" id="ARBA00022989"/>
    </source>
</evidence>
<reference evidence="6 7" key="1">
    <citation type="journal article" date="2016" name="DNA Res.">
        <title>The draft genome of MD-2 pineapple using hybrid error correction of long reads.</title>
        <authorList>
            <person name="Redwan R.M."/>
            <person name="Saidin A."/>
            <person name="Kumar S.V."/>
        </authorList>
    </citation>
    <scope>NUCLEOTIDE SEQUENCE [LARGE SCALE GENOMIC DNA]</scope>
    <source>
        <strain evidence="7">cv. MD2</strain>
        <tissue evidence="6">Leaf</tissue>
    </source>
</reference>
<evidence type="ECO:0000256" key="1">
    <source>
        <dbReference type="ARBA" id="ARBA00004141"/>
    </source>
</evidence>
<organism evidence="6 7">
    <name type="scientific">Ananas comosus</name>
    <name type="common">Pineapple</name>
    <name type="synonym">Ananas ananas</name>
    <dbReference type="NCBI Taxonomy" id="4615"/>
    <lineage>
        <taxon>Eukaryota</taxon>
        <taxon>Viridiplantae</taxon>
        <taxon>Streptophyta</taxon>
        <taxon>Embryophyta</taxon>
        <taxon>Tracheophyta</taxon>
        <taxon>Spermatophyta</taxon>
        <taxon>Magnoliopsida</taxon>
        <taxon>Liliopsida</taxon>
        <taxon>Poales</taxon>
        <taxon>Bromeliaceae</taxon>
        <taxon>Bromelioideae</taxon>
        <taxon>Ananas</taxon>
    </lineage>
</organism>
<evidence type="ECO:0000313" key="7">
    <source>
        <dbReference type="Proteomes" id="UP000092600"/>
    </source>
</evidence>
<comment type="caution">
    <text evidence="6">The sequence shown here is derived from an EMBL/GenBank/DDBJ whole genome shotgun (WGS) entry which is preliminary data.</text>
</comment>
<keyword evidence="5" id="KW-0472">Membrane</keyword>
<dbReference type="GO" id="GO:0016020">
    <property type="term" value="C:membrane"/>
    <property type="evidence" value="ECO:0007669"/>
    <property type="project" value="UniProtKB-SubCell"/>
</dbReference>
<comment type="subcellular location">
    <subcellularLocation>
        <location evidence="1">Membrane</location>
        <topology evidence="1">Multi-pass membrane protein</topology>
    </subcellularLocation>
</comment>
<evidence type="ECO:0000256" key="2">
    <source>
        <dbReference type="ARBA" id="ARBA00022448"/>
    </source>
</evidence>
<dbReference type="InterPro" id="IPR039309">
    <property type="entry name" value="BT1"/>
</dbReference>
<proteinExistence type="predicted"/>
<sequence length="89" mass="9898">MHWSFVYGVVAVNGVSQGLGGAVARVATDYYWKDVQRVEPSEAQVYQGITSLPWIVKPLWGLLTDVLPVGGYRRRPYFILAGNVLHPPN</sequence>
<evidence type="ECO:0000256" key="3">
    <source>
        <dbReference type="ARBA" id="ARBA00022692"/>
    </source>
</evidence>
<dbReference type="PANTHER" id="PTHR31585">
    <property type="entry name" value="FOLATE-BIOPTERIN TRANSPORTER 1, CHLOROPLASTIC"/>
    <property type="match status" value="1"/>
</dbReference>
<dbReference type="Pfam" id="PF03092">
    <property type="entry name" value="BT1"/>
    <property type="match status" value="1"/>
</dbReference>
<gene>
    <name evidence="6" type="ORF">ACMD2_06545</name>
</gene>
<dbReference type="AlphaFoldDB" id="A0A199UYW1"/>
<evidence type="ECO:0000313" key="6">
    <source>
        <dbReference type="EMBL" id="OAY70007.1"/>
    </source>
</evidence>
<dbReference type="PANTHER" id="PTHR31585:SF6">
    <property type="entry name" value="FOLATE-BIOPTERIN TRANSPORTER 2-RELATED"/>
    <property type="match status" value="1"/>
</dbReference>
<dbReference type="EMBL" id="LSRQ01004110">
    <property type="protein sequence ID" value="OAY70007.1"/>
    <property type="molecule type" value="Genomic_DNA"/>
</dbReference>
<evidence type="ECO:0000256" key="5">
    <source>
        <dbReference type="ARBA" id="ARBA00023136"/>
    </source>
</evidence>
<keyword evidence="2" id="KW-0813">Transport</keyword>